<dbReference type="Proteomes" id="UP001058236">
    <property type="component" value="Plasmid unnamed"/>
</dbReference>
<geneLocation type="plasmid" evidence="2 3">
    <name>unnamed</name>
</geneLocation>
<dbReference type="RefSeq" id="WP_078950026.1">
    <property type="nucleotide sequence ID" value="NZ_CP101398.1"/>
</dbReference>
<evidence type="ECO:0000256" key="1">
    <source>
        <dbReference type="SAM" id="MobiDB-lite"/>
    </source>
</evidence>
<accession>A0ABY5FIT1</accession>
<keyword evidence="2" id="KW-0614">Plasmid</keyword>
<dbReference type="InterPro" id="IPR013382">
    <property type="entry name" value="CRISPR-assoc_prot_Cse2"/>
</dbReference>
<keyword evidence="3" id="KW-1185">Reference proteome</keyword>
<protein>
    <submittedName>
        <fullName evidence="2">Type I-E CRISPR-associated protein Cse2/CasB</fullName>
    </submittedName>
</protein>
<sequence length="248" mass="27031">MSGTPPPAAQDTATAPPPTAAGAGGAAIPGQSGPRPRQDSRAQAFTDWVVQVCREDPGARSALRSGLRKDLDSVQRMHRLVAPWLPEQRSRDVERAYYAVAAMIAAQPRSSLVPAGHRAGNAVQPGEQEAARDRPRRLRTSLGTSFAMAVAEGPGREKEMRAGAAESRLNILTRQGINGLHRHLPASVGYLRTLGVDVDWAQLLEDLGHWRARSGRISRVWLQDFYRLRSKESVGQADEADERELAEH</sequence>
<reference evidence="2" key="1">
    <citation type="submission" date="2022-07" db="EMBL/GenBank/DDBJ databases">
        <title>Genomic of Streptomyces cavourensis F2.</title>
        <authorList>
            <person name="Hu S."/>
            <person name="Liang W."/>
        </authorList>
    </citation>
    <scope>NUCLEOTIDE SEQUENCE</scope>
    <source>
        <strain evidence="2">F2</strain>
        <plasmid evidence="2">unnamed</plasmid>
    </source>
</reference>
<dbReference type="Pfam" id="PF09485">
    <property type="entry name" value="CRISPR_Cse2"/>
    <property type="match status" value="1"/>
</dbReference>
<evidence type="ECO:0000313" key="3">
    <source>
        <dbReference type="Proteomes" id="UP001058236"/>
    </source>
</evidence>
<gene>
    <name evidence="2" type="primary">casB</name>
    <name evidence="2" type="ORF">NLU04_33940</name>
</gene>
<organism evidence="2 3">
    <name type="scientific">Streptomyces cavourensis</name>
    <dbReference type="NCBI Taxonomy" id="67258"/>
    <lineage>
        <taxon>Bacteria</taxon>
        <taxon>Bacillati</taxon>
        <taxon>Actinomycetota</taxon>
        <taxon>Actinomycetes</taxon>
        <taxon>Kitasatosporales</taxon>
        <taxon>Streptomycetaceae</taxon>
        <taxon>Streptomyces</taxon>
    </lineage>
</organism>
<dbReference type="Gene3D" id="1.10.520.40">
    <property type="entry name" value="CRISPR-associated protein Cse2"/>
    <property type="match status" value="1"/>
</dbReference>
<feature type="region of interest" description="Disordered" evidence="1">
    <location>
        <begin position="1"/>
        <end position="42"/>
    </location>
</feature>
<dbReference type="EMBL" id="CP101398">
    <property type="protein sequence ID" value="UTR83530.1"/>
    <property type="molecule type" value="Genomic_DNA"/>
</dbReference>
<dbReference type="InterPro" id="IPR038287">
    <property type="entry name" value="Cse2_sf"/>
</dbReference>
<evidence type="ECO:0000313" key="2">
    <source>
        <dbReference type="EMBL" id="UTR83530.1"/>
    </source>
</evidence>
<proteinExistence type="predicted"/>
<name>A0ABY5FIT1_9ACTN</name>